<keyword evidence="3" id="KW-1185">Reference proteome</keyword>
<evidence type="ECO:0000313" key="2">
    <source>
        <dbReference type="EMBL" id="SHN48229.1"/>
    </source>
</evidence>
<feature type="transmembrane region" description="Helical" evidence="1">
    <location>
        <begin position="249"/>
        <end position="273"/>
    </location>
</feature>
<name>A0A1M7RPS3_9ACTN</name>
<keyword evidence="1" id="KW-0472">Membrane</keyword>
<dbReference type="STRING" id="134849.SAMN05443668_1381"/>
<keyword evidence="1" id="KW-1133">Transmembrane helix</keyword>
<evidence type="ECO:0000256" key="1">
    <source>
        <dbReference type="SAM" id="Phobius"/>
    </source>
</evidence>
<sequence>GWQGAFALDAEAHGEGPPTFAAMLTQEFQWSRSLTVVLLGMTAHLRRMPWSLRIRFLHALLYYPILTFTIAGGLCLAPIAVVTGLQWVNVPYLEFLVRWGAVNCWALGMGLVLRWAGVRRPNTAPLLSWEEWLYMLTRWPLILRGVVAAVVQRIRPTPIDFRVTPKGADGFQSLPTAVIYPYLFLSLTMSTFALAGEYVTRTPSWGYLLLCLLAAATYTIVSLSVPLLHAREAATATGTNLRYALERTARVPFVLAVLLTIPLGVAIASYPYVHLRMLLL</sequence>
<accession>A0A1M7RPS3</accession>
<gene>
    <name evidence="2" type="ORF">SAMN05443668_1381</name>
</gene>
<dbReference type="Proteomes" id="UP000184440">
    <property type="component" value="Unassembled WGS sequence"/>
</dbReference>
<feature type="transmembrane region" description="Helical" evidence="1">
    <location>
        <begin position="207"/>
        <end position="229"/>
    </location>
</feature>
<evidence type="ECO:0000313" key="3">
    <source>
        <dbReference type="Proteomes" id="UP000184440"/>
    </source>
</evidence>
<dbReference type="EMBL" id="FRCS01000038">
    <property type="protein sequence ID" value="SHN48229.1"/>
    <property type="molecule type" value="Genomic_DNA"/>
</dbReference>
<feature type="transmembrane region" description="Helical" evidence="1">
    <location>
        <begin position="60"/>
        <end position="83"/>
    </location>
</feature>
<feature type="transmembrane region" description="Helical" evidence="1">
    <location>
        <begin position="174"/>
        <end position="195"/>
    </location>
</feature>
<organism evidence="2 3">
    <name type="scientific">Cryptosporangium aurantiacum</name>
    <dbReference type="NCBI Taxonomy" id="134849"/>
    <lineage>
        <taxon>Bacteria</taxon>
        <taxon>Bacillati</taxon>
        <taxon>Actinomycetota</taxon>
        <taxon>Actinomycetes</taxon>
        <taxon>Cryptosporangiales</taxon>
        <taxon>Cryptosporangiaceae</taxon>
        <taxon>Cryptosporangium</taxon>
    </lineage>
</organism>
<protein>
    <submittedName>
        <fullName evidence="2">Uncharacterized protein</fullName>
    </submittedName>
</protein>
<reference evidence="2 3" key="1">
    <citation type="submission" date="2016-11" db="EMBL/GenBank/DDBJ databases">
        <authorList>
            <person name="Jaros S."/>
            <person name="Januszkiewicz K."/>
            <person name="Wedrychowicz H."/>
        </authorList>
    </citation>
    <scope>NUCLEOTIDE SEQUENCE [LARGE SCALE GENOMIC DNA]</scope>
    <source>
        <strain evidence="2 3">DSM 46144</strain>
    </source>
</reference>
<dbReference type="AlphaFoldDB" id="A0A1M7RPS3"/>
<feature type="transmembrane region" description="Helical" evidence="1">
    <location>
        <begin position="95"/>
        <end position="116"/>
    </location>
</feature>
<keyword evidence="1" id="KW-0812">Transmembrane</keyword>
<proteinExistence type="predicted"/>
<feature type="non-terminal residue" evidence="2">
    <location>
        <position position="1"/>
    </location>
</feature>